<evidence type="ECO:0000313" key="1">
    <source>
        <dbReference type="EMBL" id="CEK96219.1"/>
    </source>
</evidence>
<name>A0A0B7BSK6_9EUPU</name>
<dbReference type="AlphaFoldDB" id="A0A0B7BSK6"/>
<accession>A0A0B7BSK6</accession>
<reference evidence="1" key="1">
    <citation type="submission" date="2014-12" db="EMBL/GenBank/DDBJ databases">
        <title>Insight into the proteome of Arion vulgaris.</title>
        <authorList>
            <person name="Aradska J."/>
            <person name="Bulat T."/>
            <person name="Smidak R."/>
            <person name="Sarate P."/>
            <person name="Gangsoo J."/>
            <person name="Sialana F."/>
            <person name="Bilban M."/>
            <person name="Lubec G."/>
        </authorList>
    </citation>
    <scope>NUCLEOTIDE SEQUENCE</scope>
    <source>
        <tissue evidence="1">Skin</tissue>
    </source>
</reference>
<gene>
    <name evidence="1" type="primary">ORF211057</name>
</gene>
<organism evidence="1">
    <name type="scientific">Arion vulgaris</name>
    <dbReference type="NCBI Taxonomy" id="1028688"/>
    <lineage>
        <taxon>Eukaryota</taxon>
        <taxon>Metazoa</taxon>
        <taxon>Spiralia</taxon>
        <taxon>Lophotrochozoa</taxon>
        <taxon>Mollusca</taxon>
        <taxon>Gastropoda</taxon>
        <taxon>Heterobranchia</taxon>
        <taxon>Euthyneura</taxon>
        <taxon>Panpulmonata</taxon>
        <taxon>Eupulmonata</taxon>
        <taxon>Stylommatophora</taxon>
        <taxon>Helicina</taxon>
        <taxon>Arionoidea</taxon>
        <taxon>Arionidae</taxon>
        <taxon>Arion</taxon>
    </lineage>
</organism>
<proteinExistence type="predicted"/>
<protein>
    <submittedName>
        <fullName evidence="1">Uncharacterized protein</fullName>
    </submittedName>
</protein>
<dbReference type="EMBL" id="HACG01049354">
    <property type="protein sequence ID" value="CEK96219.1"/>
    <property type="molecule type" value="Transcribed_RNA"/>
</dbReference>
<sequence>MFSYIYITTNVDGVNEMKNMSHKPQLTKSLLHFQVMILETGYNTTAICLSE</sequence>